<dbReference type="GO" id="GO:0005524">
    <property type="term" value="F:ATP binding"/>
    <property type="evidence" value="ECO:0007669"/>
    <property type="project" value="UniProtKB-KW"/>
</dbReference>
<accession>S9PUC0</accession>
<feature type="domain" description="AAA+ ATPase" evidence="11">
    <location>
        <begin position="404"/>
        <end position="543"/>
    </location>
</feature>
<gene>
    <name evidence="12" type="ORF">SOCG_01769</name>
</gene>
<evidence type="ECO:0000256" key="8">
    <source>
        <dbReference type="ARBA" id="ARBA00043975"/>
    </source>
</evidence>
<feature type="compositionally biased region" description="Polar residues" evidence="10">
    <location>
        <begin position="58"/>
        <end position="75"/>
    </location>
</feature>
<evidence type="ECO:0000256" key="4">
    <source>
        <dbReference type="ARBA" id="ARBA00022840"/>
    </source>
</evidence>
<evidence type="ECO:0000259" key="11">
    <source>
        <dbReference type="SMART" id="SM00382"/>
    </source>
</evidence>
<dbReference type="PANTHER" id="PTHR46765:SF1">
    <property type="entry name" value="P-LOOP CONTAINING NUCLEOSIDE TRIPHOSPHATE HYDROLASES SUPERFAMILY PROTEIN"/>
    <property type="match status" value="1"/>
</dbReference>
<name>S9PUC0_SCHOY</name>
<evidence type="ECO:0000313" key="12">
    <source>
        <dbReference type="EMBL" id="EPX71552.1"/>
    </source>
</evidence>
<keyword evidence="7" id="KW-0131">Cell cycle</keyword>
<dbReference type="EMBL" id="KE503208">
    <property type="protein sequence ID" value="EPX71552.1"/>
    <property type="molecule type" value="Genomic_DNA"/>
</dbReference>
<dbReference type="RefSeq" id="XP_013020176.1">
    <property type="nucleotide sequence ID" value="XM_013164722.1"/>
</dbReference>
<dbReference type="CDD" id="cd00009">
    <property type="entry name" value="AAA"/>
    <property type="match status" value="1"/>
</dbReference>
<dbReference type="GO" id="GO:0031390">
    <property type="term" value="C:Ctf18 RFC-like complex"/>
    <property type="evidence" value="ECO:0007669"/>
    <property type="project" value="EnsemblFungi"/>
</dbReference>
<dbReference type="GO" id="GO:0016887">
    <property type="term" value="F:ATP hydrolysis activity"/>
    <property type="evidence" value="ECO:0007669"/>
    <property type="project" value="InterPro"/>
</dbReference>
<dbReference type="SUPFAM" id="SSF52540">
    <property type="entry name" value="P-loop containing nucleoside triphosphate hydrolases"/>
    <property type="match status" value="1"/>
</dbReference>
<dbReference type="OrthoDB" id="2195431at2759"/>
<dbReference type="GO" id="GO:0003677">
    <property type="term" value="F:DNA binding"/>
    <property type="evidence" value="ECO:0007669"/>
    <property type="project" value="UniProtKB-KW"/>
</dbReference>
<dbReference type="CDD" id="cd18140">
    <property type="entry name" value="HLD_clamp_RFC"/>
    <property type="match status" value="1"/>
</dbReference>
<dbReference type="InterPro" id="IPR047854">
    <property type="entry name" value="RFC_lid"/>
</dbReference>
<dbReference type="InterPro" id="IPR053016">
    <property type="entry name" value="CTF18-RFC_complex"/>
</dbReference>
<dbReference type="GeneID" id="25030749"/>
<evidence type="ECO:0000256" key="10">
    <source>
        <dbReference type="SAM" id="MobiDB-lite"/>
    </source>
</evidence>
<evidence type="ECO:0000256" key="7">
    <source>
        <dbReference type="ARBA" id="ARBA00023306"/>
    </source>
</evidence>
<feature type="coiled-coil region" evidence="9">
    <location>
        <begin position="7"/>
        <end position="42"/>
    </location>
</feature>
<keyword evidence="6" id="KW-0539">Nucleus</keyword>
<evidence type="ECO:0000256" key="6">
    <source>
        <dbReference type="ARBA" id="ARBA00023242"/>
    </source>
</evidence>
<organism evidence="12 13">
    <name type="scientific">Schizosaccharomyces octosporus (strain yFS286)</name>
    <name type="common">Fission yeast</name>
    <name type="synonym">Octosporomyces octosporus</name>
    <dbReference type="NCBI Taxonomy" id="483514"/>
    <lineage>
        <taxon>Eukaryota</taxon>
        <taxon>Fungi</taxon>
        <taxon>Dikarya</taxon>
        <taxon>Ascomycota</taxon>
        <taxon>Taphrinomycotina</taxon>
        <taxon>Schizosaccharomycetes</taxon>
        <taxon>Schizosaccharomycetales</taxon>
        <taxon>Schizosaccharomycetaceae</taxon>
        <taxon>Schizosaccharomyces</taxon>
    </lineage>
</organism>
<keyword evidence="5" id="KW-0238">DNA-binding</keyword>
<keyword evidence="4" id="KW-0067">ATP-binding</keyword>
<reference evidence="12 13" key="1">
    <citation type="journal article" date="2011" name="Science">
        <title>Comparative functional genomics of the fission yeasts.</title>
        <authorList>
            <person name="Rhind N."/>
            <person name="Chen Z."/>
            <person name="Yassour M."/>
            <person name="Thompson D.A."/>
            <person name="Haas B.J."/>
            <person name="Habib N."/>
            <person name="Wapinski I."/>
            <person name="Roy S."/>
            <person name="Lin M.F."/>
            <person name="Heiman D.I."/>
            <person name="Young S.K."/>
            <person name="Furuya K."/>
            <person name="Guo Y."/>
            <person name="Pidoux A."/>
            <person name="Chen H.M."/>
            <person name="Robbertse B."/>
            <person name="Goldberg J.M."/>
            <person name="Aoki K."/>
            <person name="Bayne E.H."/>
            <person name="Berlin A.M."/>
            <person name="Desjardins C.A."/>
            <person name="Dobbs E."/>
            <person name="Dukaj L."/>
            <person name="Fan L."/>
            <person name="FitzGerald M.G."/>
            <person name="French C."/>
            <person name="Gujja S."/>
            <person name="Hansen K."/>
            <person name="Keifenheim D."/>
            <person name="Levin J.Z."/>
            <person name="Mosher R.A."/>
            <person name="Mueller C.A."/>
            <person name="Pfiffner J."/>
            <person name="Priest M."/>
            <person name="Russ C."/>
            <person name="Smialowska A."/>
            <person name="Swoboda P."/>
            <person name="Sykes S.M."/>
            <person name="Vaughn M."/>
            <person name="Vengrova S."/>
            <person name="Yoder R."/>
            <person name="Zeng Q."/>
            <person name="Allshire R."/>
            <person name="Baulcombe D."/>
            <person name="Birren B.W."/>
            <person name="Brown W."/>
            <person name="Ekwall K."/>
            <person name="Kellis M."/>
            <person name="Leatherwood J."/>
            <person name="Levin H."/>
            <person name="Margalit H."/>
            <person name="Martienssen R."/>
            <person name="Nieduszynski C.A."/>
            <person name="Spatafora J.W."/>
            <person name="Friedman N."/>
            <person name="Dalgaard J.Z."/>
            <person name="Baumann P."/>
            <person name="Niki H."/>
            <person name="Regev A."/>
            <person name="Nusbaum C."/>
        </authorList>
    </citation>
    <scope>NUCLEOTIDE SEQUENCE [LARGE SCALE GENOMIC DNA]</scope>
    <source>
        <strain evidence="13">yFS286</strain>
    </source>
</reference>
<dbReference type="GO" id="GO:0045005">
    <property type="term" value="P:DNA-templated DNA replication maintenance of fidelity"/>
    <property type="evidence" value="ECO:0007669"/>
    <property type="project" value="EnsemblFungi"/>
</dbReference>
<comment type="subcellular location">
    <subcellularLocation>
        <location evidence="1">Nucleus</location>
    </subcellularLocation>
</comment>
<dbReference type="HOGENOM" id="CLU_004894_3_1_1"/>
<feature type="region of interest" description="Disordered" evidence="10">
    <location>
        <begin position="167"/>
        <end position="190"/>
    </location>
</feature>
<dbReference type="Proteomes" id="UP000016088">
    <property type="component" value="Unassembled WGS sequence"/>
</dbReference>
<dbReference type="PANTHER" id="PTHR46765">
    <property type="entry name" value="P-LOOP CONTAINING NUCLEOSIDE TRIPHOSPHATE HYDROLASES SUPERFAMILY PROTEIN"/>
    <property type="match status" value="1"/>
</dbReference>
<dbReference type="Gene3D" id="1.10.8.60">
    <property type="match status" value="1"/>
</dbReference>
<evidence type="ECO:0000256" key="5">
    <source>
        <dbReference type="ARBA" id="ARBA00023125"/>
    </source>
</evidence>
<dbReference type="GO" id="GO:0000785">
    <property type="term" value="C:chromatin"/>
    <property type="evidence" value="ECO:0007669"/>
    <property type="project" value="EnsemblFungi"/>
</dbReference>
<evidence type="ECO:0000256" key="9">
    <source>
        <dbReference type="SAM" id="Coils"/>
    </source>
</evidence>
<dbReference type="OMA" id="RWLKGWE"/>
<evidence type="ECO:0000313" key="13">
    <source>
        <dbReference type="Proteomes" id="UP000016088"/>
    </source>
</evidence>
<dbReference type="VEuPathDB" id="FungiDB:SOCG_01769"/>
<dbReference type="InterPro" id="IPR003593">
    <property type="entry name" value="AAA+_ATPase"/>
</dbReference>
<dbReference type="eggNOG" id="KOG1969">
    <property type="taxonomic scope" value="Eukaryota"/>
</dbReference>
<protein>
    <submittedName>
        <fullName evidence="12">DNA replication factor C complex subunit Ctf18</fullName>
    </submittedName>
</protein>
<evidence type="ECO:0000256" key="1">
    <source>
        <dbReference type="ARBA" id="ARBA00004123"/>
    </source>
</evidence>
<dbReference type="SMART" id="SM00382">
    <property type="entry name" value="AAA"/>
    <property type="match status" value="1"/>
</dbReference>
<keyword evidence="2" id="KW-0235">DNA replication</keyword>
<evidence type="ECO:0000256" key="2">
    <source>
        <dbReference type="ARBA" id="ARBA00022705"/>
    </source>
</evidence>
<evidence type="ECO:0000256" key="3">
    <source>
        <dbReference type="ARBA" id="ARBA00022741"/>
    </source>
</evidence>
<sequence length="946" mass="107482">MDFIPDDEDLQQLLEAEEENIKKNDEDEYEEEEEYLLEMRNANSLENLEHRSIPNDLFHSSQPIGSPTRNGNDLPSTLDLYGSQNGASSMDSYMVEDTKLPNVSNSSKVELDNKSEYSEMDLSSFISRKPMSTDTPMAESKYDLSQTQSILWQQNTELPKGNLFFPDEELPLDSPGKKNNNSLSNSIRLPSPDTNPIFSFKEDTSVDSNPFYVAPTGTNVPDAKFLHDLDKATRSPYANPSSGSSSAFGYVTARSSSGAIFHFPKRYNRHIQIPYQQRADDTTELSETPFFKDTLLRNVQRWSEGIKAQPKVNQDLLSSAGHLDKTSSYPASKSLLHTEEMWVDKFRPQLFRELIGDERVHRDAMRWIKAWDPFVYGHSTPYASASPRQFPVSKAAVRDTGRPDKRIMVLTGHAGSGKTTLAHVIARQAGYKVLEINASDDRTASTVHEKIGAAVSYHSALSSQPTCVVADEVDGGDPAFIRALVALLESDEKASVAQTSTKSKKKSKQKTICRPIICICNDLYTPALRPLRPYAQVVYFNAPPQATLVGRLRSICRSQNLSIDSRSLTLLTDIYNSDIRSCLNSLQLLSLKASSINQEMIRHLQPKTNSSTNSGLLSSLLHRPDARSLRSIEASQISYSHIDKLLNMIESGNDVDATLMDCYHVYLQMPFTDNLFSKPVLTADWLYFFDQLNTLTHRGNYELWKYMPYSVIHFHYLYASANKVHLTRYPRYDLEMMKLRRDRLEILDTFMSSFNAQDLEFYRKQTVLLDLIDPLLSVINPPIKKSSRSSSAEDKLKIEHAVRIIDHYNLRLNHIPIGDGQYTYRLEPPLEELVWNPPSHTYSTRQLLSQELLRKRLEQVQKNSIPKASSSESSKKKRKEVGLERTIRRDFFGREIKVPQHIENSVENETSPISSEKVIAVNLKFHDGFSNAIRKPISLHDILHFE</sequence>
<feature type="compositionally biased region" description="Polar residues" evidence="10">
    <location>
        <begin position="177"/>
        <end position="190"/>
    </location>
</feature>
<feature type="compositionally biased region" description="Low complexity" evidence="10">
    <location>
        <begin position="862"/>
        <end position="872"/>
    </location>
</feature>
<keyword evidence="9" id="KW-0175">Coiled coil</keyword>
<proteinExistence type="inferred from homology"/>
<dbReference type="Pfam" id="PF00004">
    <property type="entry name" value="AAA"/>
    <property type="match status" value="1"/>
</dbReference>
<dbReference type="InterPro" id="IPR003959">
    <property type="entry name" value="ATPase_AAA_core"/>
</dbReference>
<keyword evidence="3" id="KW-0547">Nucleotide-binding</keyword>
<comment type="similarity">
    <text evidence="8">Belongs to the activator 1 small subunits family. CTF18 subfamily.</text>
</comment>
<dbReference type="Gene3D" id="3.40.50.300">
    <property type="entry name" value="P-loop containing nucleotide triphosphate hydrolases"/>
    <property type="match status" value="1"/>
</dbReference>
<dbReference type="AlphaFoldDB" id="S9PUC0"/>
<dbReference type="InterPro" id="IPR027417">
    <property type="entry name" value="P-loop_NTPase"/>
</dbReference>
<feature type="region of interest" description="Disordered" evidence="10">
    <location>
        <begin position="56"/>
        <end position="85"/>
    </location>
</feature>
<keyword evidence="13" id="KW-1185">Reference proteome</keyword>
<feature type="region of interest" description="Disordered" evidence="10">
    <location>
        <begin position="861"/>
        <end position="882"/>
    </location>
</feature>